<name>A0ABN2TRJ3_9ACTN</name>
<accession>A0ABN2TRJ3</accession>
<keyword evidence="2" id="KW-1185">Reference proteome</keyword>
<evidence type="ECO:0000313" key="2">
    <source>
        <dbReference type="Proteomes" id="UP001500751"/>
    </source>
</evidence>
<comment type="caution">
    <text evidence="1">The sequence shown here is derived from an EMBL/GenBank/DDBJ whole genome shotgun (WGS) entry which is preliminary data.</text>
</comment>
<dbReference type="Proteomes" id="UP001500751">
    <property type="component" value="Unassembled WGS sequence"/>
</dbReference>
<protein>
    <submittedName>
        <fullName evidence="1">Uncharacterized protein</fullName>
    </submittedName>
</protein>
<dbReference type="EMBL" id="BAAAQN010000006">
    <property type="protein sequence ID" value="GAA2018732.1"/>
    <property type="molecule type" value="Genomic_DNA"/>
</dbReference>
<proteinExistence type="predicted"/>
<evidence type="ECO:0000313" key="1">
    <source>
        <dbReference type="EMBL" id="GAA2018732.1"/>
    </source>
</evidence>
<reference evidence="1 2" key="1">
    <citation type="journal article" date="2019" name="Int. J. Syst. Evol. Microbiol.">
        <title>The Global Catalogue of Microorganisms (GCM) 10K type strain sequencing project: providing services to taxonomists for standard genome sequencing and annotation.</title>
        <authorList>
            <consortium name="The Broad Institute Genomics Platform"/>
            <consortium name="The Broad Institute Genome Sequencing Center for Infectious Disease"/>
            <person name="Wu L."/>
            <person name="Ma J."/>
        </authorList>
    </citation>
    <scope>NUCLEOTIDE SEQUENCE [LARGE SCALE GENOMIC DNA]</scope>
    <source>
        <strain evidence="1 2">JCM 16014</strain>
    </source>
</reference>
<gene>
    <name evidence="1" type="ORF">GCM10009839_13680</name>
</gene>
<sequence length="116" mass="12161">MTRAGAELAAPVWPGVLTVTIKLLFPAVDGQPLERHFYADFTSPVDAFNVACCMWSTEHADYGAVAAVLIDEATGQQYRVTQIANTCGQYPPAAMARVAKTGTETLVTATAGGVGV</sequence>
<organism evidence="1 2">
    <name type="scientific">Catenulispora yoronensis</name>
    <dbReference type="NCBI Taxonomy" id="450799"/>
    <lineage>
        <taxon>Bacteria</taxon>
        <taxon>Bacillati</taxon>
        <taxon>Actinomycetota</taxon>
        <taxon>Actinomycetes</taxon>
        <taxon>Catenulisporales</taxon>
        <taxon>Catenulisporaceae</taxon>
        <taxon>Catenulispora</taxon>
    </lineage>
</organism>
<dbReference type="RefSeq" id="WP_344664645.1">
    <property type="nucleotide sequence ID" value="NZ_BAAAQN010000006.1"/>
</dbReference>